<accession>A0A2J7YR23</accession>
<keyword evidence="14" id="KW-1185">Reference proteome</keyword>
<reference evidence="13 14" key="1">
    <citation type="submission" date="2015-09" db="EMBL/GenBank/DDBJ databases">
        <title>Genome sequence, genome mining and natural product profiling of a biocontrol bacterium Streptomyces malaysiensis F913.</title>
        <authorList>
            <person name="Xu Y."/>
            <person name="Wei J."/>
            <person name="Xie J."/>
            <person name="Li T."/>
            <person name="Zhou Z."/>
        </authorList>
    </citation>
    <scope>NUCLEOTIDE SEQUENCE [LARGE SCALE GENOMIC DNA]</scope>
    <source>
        <strain evidence="13 14">F913</strain>
    </source>
</reference>
<feature type="binding site" evidence="9">
    <location>
        <position position="207"/>
    </location>
    <ligand>
        <name>Mn(2+)</name>
        <dbReference type="ChEBI" id="CHEBI:29035"/>
    </ligand>
</feature>
<feature type="binding site" evidence="9">
    <location>
        <position position="205"/>
    </location>
    <ligand>
        <name>substrate</name>
    </ligand>
</feature>
<dbReference type="PANTHER" id="PTHR10277">
    <property type="entry name" value="HOMOCITRATE SYNTHASE-RELATED"/>
    <property type="match status" value="1"/>
</dbReference>
<evidence type="ECO:0000259" key="11">
    <source>
        <dbReference type="PROSITE" id="PS50075"/>
    </source>
</evidence>
<proteinExistence type="inferred from homology"/>
<keyword evidence="4 9" id="KW-0479">Metal-binding</keyword>
<dbReference type="GO" id="GO:0009098">
    <property type="term" value="P:L-leucine biosynthetic process"/>
    <property type="evidence" value="ECO:0007669"/>
    <property type="project" value="TreeGrafter"/>
</dbReference>
<dbReference type="PANTHER" id="PTHR10277:SF9">
    <property type="entry name" value="2-ISOPROPYLMALATE SYNTHASE 1, CHLOROPLASTIC-RELATED"/>
    <property type="match status" value="1"/>
</dbReference>
<evidence type="ECO:0000256" key="2">
    <source>
        <dbReference type="ARBA" id="ARBA00022450"/>
    </source>
</evidence>
<dbReference type="NCBIfam" id="TIGR03217">
    <property type="entry name" value="4OH_2_O_val_ald"/>
    <property type="match status" value="1"/>
</dbReference>
<dbReference type="PROSITE" id="PS50075">
    <property type="entry name" value="CARRIER"/>
    <property type="match status" value="1"/>
</dbReference>
<comment type="similarity">
    <text evidence="1 9">Belongs to the 4-hydroxy-2-oxovalerate aldolase family.</text>
</comment>
<keyword evidence="7 9" id="KW-0456">Lyase</keyword>
<dbReference type="HAMAP" id="MF_01656">
    <property type="entry name" value="HOA"/>
    <property type="match status" value="1"/>
</dbReference>
<dbReference type="SUPFAM" id="SSF89000">
    <property type="entry name" value="post-HMGL domain-like"/>
    <property type="match status" value="1"/>
</dbReference>
<name>A0A2J7YR23_STRMQ</name>
<gene>
    <name evidence="13" type="ORF">SMF913_25936</name>
</gene>
<dbReference type="SUPFAM" id="SSF47336">
    <property type="entry name" value="ACP-like"/>
    <property type="match status" value="1"/>
</dbReference>
<dbReference type="EMBL" id="LJIW01000002">
    <property type="protein sequence ID" value="PNG90471.1"/>
    <property type="molecule type" value="Genomic_DNA"/>
</dbReference>
<dbReference type="GO" id="GO:0008701">
    <property type="term" value="F:4-hydroxy-2-oxovalerate aldolase activity"/>
    <property type="evidence" value="ECO:0007669"/>
    <property type="project" value="UniProtKB-UniRule"/>
</dbReference>
<dbReference type="Gene3D" id="1.10.1200.10">
    <property type="entry name" value="ACP-like"/>
    <property type="match status" value="1"/>
</dbReference>
<sequence>MSQQTTGTDDTTRGHVLVHDPTLRDGHHAVRHQLTTAQLRGYAEAADAAGVPVVEVGHGNGLGASSLQAGRARLSDDEMLSVVREALSNSRMGVFMLPGWGTMRDLRRAMAHGADVVRIGTHCTEADLAERHLGLLREAGVEAHGVLLMSHMASPAQLADQCARLVGYGAQGVGILDSAGHYLPADVSARIAAMRAAVDVPVMFHGHNNLGMAVANSVAAAEAGADILDACARGFGAGAGNTQLEVLVPVLERMGWRTGIDVYRLLDAADIAERELMPKPPTIDSVGVVSGLAGVFSGFKNRVLDVSGRQGVDPRDVFFELGRRQAVAGQEDLIVDVAFALKEEPAGAGRGTGRERRPQVYEELKGILVDDLQMRAEDVVPTAGREQVGLDSLAAVELATLLGDRYGVEIHDYELLEADTVADIADLVAERRAAAPGATAAAPAPGAS</sequence>
<dbReference type="InterPro" id="IPR006162">
    <property type="entry name" value="Ppantetheine_attach_site"/>
</dbReference>
<dbReference type="InterPro" id="IPR013785">
    <property type="entry name" value="Aldolase_TIM"/>
</dbReference>
<feature type="site" description="Transition state stabilizer" evidence="9">
    <location>
        <position position="24"/>
    </location>
</feature>
<dbReference type="SUPFAM" id="SSF51569">
    <property type="entry name" value="Aldolase"/>
    <property type="match status" value="1"/>
</dbReference>
<evidence type="ECO:0000256" key="5">
    <source>
        <dbReference type="ARBA" id="ARBA00022797"/>
    </source>
</evidence>
<evidence type="ECO:0000256" key="9">
    <source>
        <dbReference type="HAMAP-Rule" id="MF_01656"/>
    </source>
</evidence>
<keyword evidence="6 9" id="KW-0464">Manganese</keyword>
<dbReference type="InterPro" id="IPR000891">
    <property type="entry name" value="PYR_CT"/>
</dbReference>
<feature type="active site" description="Proton acceptor" evidence="9">
    <location>
        <position position="28"/>
    </location>
</feature>
<dbReference type="Pfam" id="PF00682">
    <property type="entry name" value="HMGL-like"/>
    <property type="match status" value="1"/>
</dbReference>
<feature type="binding site" evidence="9">
    <location>
        <position position="25"/>
    </location>
    <ligand>
        <name>Mn(2+)</name>
        <dbReference type="ChEBI" id="CHEBI:29035"/>
    </ligand>
</feature>
<feature type="binding site" evidence="9">
    <location>
        <position position="178"/>
    </location>
    <ligand>
        <name>substrate</name>
    </ligand>
</feature>
<comment type="catalytic activity">
    <reaction evidence="8">
        <text>(S)-4-hydroxy-2-oxohexanoate = propanal + pyruvate</text>
        <dbReference type="Rhea" id="RHEA:36003"/>
        <dbReference type="ChEBI" id="CHEBI:15361"/>
        <dbReference type="ChEBI" id="CHEBI:17153"/>
        <dbReference type="ChEBI" id="CHEBI:73142"/>
        <dbReference type="EC" id="4.1.3.43"/>
    </reaction>
    <physiologicalReaction direction="left-to-right" evidence="8">
        <dbReference type="Rhea" id="RHEA:36004"/>
    </physiologicalReaction>
</comment>
<feature type="binding site" evidence="9">
    <location>
        <position position="205"/>
    </location>
    <ligand>
        <name>Mn(2+)</name>
        <dbReference type="ChEBI" id="CHEBI:29035"/>
    </ligand>
</feature>
<comment type="catalytic activity">
    <reaction evidence="9">
        <text>(S)-4-hydroxy-2-oxopentanoate = acetaldehyde + pyruvate</text>
        <dbReference type="Rhea" id="RHEA:22624"/>
        <dbReference type="ChEBI" id="CHEBI:15343"/>
        <dbReference type="ChEBI" id="CHEBI:15361"/>
        <dbReference type="ChEBI" id="CHEBI:73143"/>
        <dbReference type="EC" id="4.1.3.39"/>
    </reaction>
</comment>
<feature type="domain" description="Pyruvate carboxyltransferase" evidence="12">
    <location>
        <begin position="16"/>
        <end position="266"/>
    </location>
</feature>
<dbReference type="Gene3D" id="1.10.8.60">
    <property type="match status" value="1"/>
</dbReference>
<dbReference type="InterPro" id="IPR009081">
    <property type="entry name" value="PP-bd_ACP"/>
</dbReference>
<dbReference type="AlphaFoldDB" id="A0A2J7YR23"/>
<evidence type="ECO:0000256" key="3">
    <source>
        <dbReference type="ARBA" id="ARBA00022553"/>
    </source>
</evidence>
<keyword evidence="2" id="KW-0596">Phosphopantetheine</keyword>
<dbReference type="InterPro" id="IPR035685">
    <property type="entry name" value="DRE_TIM_HOA"/>
</dbReference>
<dbReference type="InterPro" id="IPR050073">
    <property type="entry name" value="2-IPM_HCS-like"/>
</dbReference>
<evidence type="ECO:0000256" key="4">
    <source>
        <dbReference type="ARBA" id="ARBA00022723"/>
    </source>
</evidence>
<dbReference type="Pfam" id="PF00550">
    <property type="entry name" value="PP-binding"/>
    <property type="match status" value="1"/>
</dbReference>
<evidence type="ECO:0000256" key="8">
    <source>
        <dbReference type="ARBA" id="ARBA00023518"/>
    </source>
</evidence>
<dbReference type="GO" id="GO:0030145">
    <property type="term" value="F:manganese ion binding"/>
    <property type="evidence" value="ECO:0007669"/>
    <property type="project" value="UniProtKB-UniRule"/>
</dbReference>
<organism evidence="13 14">
    <name type="scientific">Streptomyces malaysiensis</name>
    <dbReference type="NCBI Taxonomy" id="92644"/>
    <lineage>
        <taxon>Bacteria</taxon>
        <taxon>Bacillati</taxon>
        <taxon>Actinomycetota</taxon>
        <taxon>Actinomycetes</taxon>
        <taxon>Kitasatosporales</taxon>
        <taxon>Streptomycetaceae</taxon>
        <taxon>Streptomyces</taxon>
        <taxon>Streptomyces violaceusniger group</taxon>
    </lineage>
</organism>
<evidence type="ECO:0000313" key="13">
    <source>
        <dbReference type="EMBL" id="PNG90471.1"/>
    </source>
</evidence>
<evidence type="ECO:0000259" key="12">
    <source>
        <dbReference type="PROSITE" id="PS50991"/>
    </source>
</evidence>
<dbReference type="Gene3D" id="3.20.20.70">
    <property type="entry name" value="Aldolase class I"/>
    <property type="match status" value="1"/>
</dbReference>
<dbReference type="Proteomes" id="UP000236520">
    <property type="component" value="Unassembled WGS sequence"/>
</dbReference>
<feature type="binding site" evidence="9">
    <location>
        <begin position="24"/>
        <end position="25"/>
    </location>
    <ligand>
        <name>substrate</name>
    </ligand>
</feature>
<dbReference type="EC" id="4.1.3.39" evidence="9 10"/>
<evidence type="ECO:0000256" key="7">
    <source>
        <dbReference type="ARBA" id="ARBA00023239"/>
    </source>
</evidence>
<evidence type="ECO:0000256" key="6">
    <source>
        <dbReference type="ARBA" id="ARBA00023211"/>
    </source>
</evidence>
<dbReference type="NCBIfam" id="NF006049">
    <property type="entry name" value="PRK08195.1"/>
    <property type="match status" value="1"/>
</dbReference>
<keyword evidence="3" id="KW-0597">Phosphoprotein</keyword>
<dbReference type="InterPro" id="IPR012425">
    <property type="entry name" value="DmpG_comm"/>
</dbReference>
<protein>
    <recommendedName>
        <fullName evidence="9 10">4-hydroxy-2-oxovalerate aldolase</fullName>
        <shortName evidence="9">HOA</shortName>
        <ecNumber evidence="9 10">4.1.3.39</ecNumber>
    </recommendedName>
    <alternativeName>
        <fullName evidence="9">4-hydroxy-2-keto-pentanoic acid aldolase</fullName>
    </alternativeName>
    <alternativeName>
        <fullName evidence="9">4-hydroxy-2-oxopentanoate aldolase</fullName>
    </alternativeName>
</protein>
<comment type="caution">
    <text evidence="9">Lacks conserved residue(s) required for the propagation of feature annotation.</text>
</comment>
<dbReference type="PROSITE" id="PS50991">
    <property type="entry name" value="PYR_CT"/>
    <property type="match status" value="1"/>
</dbReference>
<feature type="domain" description="Carrier" evidence="11">
    <location>
        <begin position="358"/>
        <end position="432"/>
    </location>
</feature>
<evidence type="ECO:0000313" key="14">
    <source>
        <dbReference type="Proteomes" id="UP000236520"/>
    </source>
</evidence>
<dbReference type="InterPro" id="IPR036736">
    <property type="entry name" value="ACP-like_sf"/>
</dbReference>
<dbReference type="GO" id="GO:0003852">
    <property type="term" value="F:2-isopropylmalate synthase activity"/>
    <property type="evidence" value="ECO:0007669"/>
    <property type="project" value="TreeGrafter"/>
</dbReference>
<dbReference type="Pfam" id="PF07836">
    <property type="entry name" value="DmpG_comm"/>
    <property type="match status" value="1"/>
</dbReference>
<evidence type="ECO:0000256" key="1">
    <source>
        <dbReference type="ARBA" id="ARBA00008944"/>
    </source>
</evidence>
<dbReference type="PROSITE" id="PS00012">
    <property type="entry name" value="PHOSPHOPANTETHEINE"/>
    <property type="match status" value="1"/>
</dbReference>
<comment type="caution">
    <text evidence="13">The sequence shown here is derived from an EMBL/GenBank/DDBJ whole genome shotgun (WGS) entry which is preliminary data.</text>
</comment>
<evidence type="ECO:0000256" key="10">
    <source>
        <dbReference type="NCBIfam" id="TIGR03217"/>
    </source>
</evidence>
<dbReference type="CDD" id="cd07943">
    <property type="entry name" value="DRE_TIM_HOA"/>
    <property type="match status" value="1"/>
</dbReference>
<dbReference type="InterPro" id="IPR017629">
    <property type="entry name" value="4OH_2_O-val_aldolase"/>
</dbReference>
<keyword evidence="5 9" id="KW-0058">Aromatic hydrocarbons catabolism</keyword>